<dbReference type="PATRIC" id="fig|1121451.3.peg.1861"/>
<dbReference type="HOGENOM" id="CLU_3006744_0_0_7"/>
<evidence type="ECO:0000313" key="3">
    <source>
        <dbReference type="Proteomes" id="UP000010808"/>
    </source>
</evidence>
<proteinExistence type="predicted"/>
<feature type="region of interest" description="Disordered" evidence="1">
    <location>
        <begin position="1"/>
        <end position="25"/>
    </location>
</feature>
<dbReference type="AlphaFoldDB" id="L0RCF8"/>
<name>L0RCF8_9BACT</name>
<gene>
    <name evidence="2" type="ORF">DESAM_21620</name>
</gene>
<sequence>MENLTKADIADIQDNENKNESTVYVPYPGADAKYKDNHRDWRIYNPDKYRDPNWSPDKE</sequence>
<dbReference type="KEGG" id="dhy:DESAM_21620"/>
<dbReference type="Proteomes" id="UP000010808">
    <property type="component" value="Chromosome"/>
</dbReference>
<protein>
    <submittedName>
        <fullName evidence="2">Putative transglycosylase</fullName>
    </submittedName>
</protein>
<organism evidence="2 3">
    <name type="scientific">Maridesulfovibrio hydrothermalis AM13 = DSM 14728</name>
    <dbReference type="NCBI Taxonomy" id="1121451"/>
    <lineage>
        <taxon>Bacteria</taxon>
        <taxon>Pseudomonadati</taxon>
        <taxon>Thermodesulfobacteriota</taxon>
        <taxon>Desulfovibrionia</taxon>
        <taxon>Desulfovibrionales</taxon>
        <taxon>Desulfovibrionaceae</taxon>
        <taxon>Maridesulfovibrio</taxon>
    </lineage>
</organism>
<accession>L0RCF8</accession>
<dbReference type="RefSeq" id="WP_015336500.1">
    <property type="nucleotide sequence ID" value="NC_020055.1"/>
</dbReference>
<dbReference type="STRING" id="1121451.DESAM_21620"/>
<evidence type="ECO:0000313" key="2">
    <source>
        <dbReference type="EMBL" id="CCO23897.1"/>
    </source>
</evidence>
<evidence type="ECO:0000256" key="1">
    <source>
        <dbReference type="SAM" id="MobiDB-lite"/>
    </source>
</evidence>
<dbReference type="eggNOG" id="ENOG50318EU">
    <property type="taxonomic scope" value="Bacteria"/>
</dbReference>
<keyword evidence="3" id="KW-1185">Reference proteome</keyword>
<reference evidence="2 3" key="1">
    <citation type="submission" date="2012-10" db="EMBL/GenBank/DDBJ databases">
        <authorList>
            <person name="Genoscope - CEA"/>
        </authorList>
    </citation>
    <scope>NUCLEOTIDE SEQUENCE [LARGE SCALE GENOMIC DNA]</scope>
    <source>
        <strain evidence="3">AM13 / DSM 14728</strain>
    </source>
</reference>
<dbReference type="EMBL" id="FO203522">
    <property type="protein sequence ID" value="CCO23897.1"/>
    <property type="molecule type" value="Genomic_DNA"/>
</dbReference>